<protein>
    <submittedName>
        <fullName evidence="1">Uncharacterized protein</fullName>
    </submittedName>
</protein>
<keyword evidence="2" id="KW-1185">Reference proteome</keyword>
<name>A0ACC2V4Y2_9TREE</name>
<accession>A0ACC2V4Y2</accession>
<dbReference type="Proteomes" id="UP001227268">
    <property type="component" value="Unassembled WGS sequence"/>
</dbReference>
<comment type="caution">
    <text evidence="1">The sequence shown here is derived from an EMBL/GenBank/DDBJ whole genome shotgun (WGS) entry which is preliminary data.</text>
</comment>
<evidence type="ECO:0000313" key="2">
    <source>
        <dbReference type="Proteomes" id="UP001227268"/>
    </source>
</evidence>
<gene>
    <name evidence="1" type="ORF">QFC21_006150</name>
</gene>
<evidence type="ECO:0000313" key="1">
    <source>
        <dbReference type="EMBL" id="KAJ9094049.1"/>
    </source>
</evidence>
<organism evidence="1 2">
    <name type="scientific">Naganishia friedmannii</name>
    <dbReference type="NCBI Taxonomy" id="89922"/>
    <lineage>
        <taxon>Eukaryota</taxon>
        <taxon>Fungi</taxon>
        <taxon>Dikarya</taxon>
        <taxon>Basidiomycota</taxon>
        <taxon>Agaricomycotina</taxon>
        <taxon>Tremellomycetes</taxon>
        <taxon>Filobasidiales</taxon>
        <taxon>Filobasidiaceae</taxon>
        <taxon>Naganishia</taxon>
    </lineage>
</organism>
<sequence>MVKFTPESIDYSLYLVTGRELLPPGKDYYESLEEFVEVARKTKEITDKYGVPLFINDRVDVCLAVGAAGLHVGQTDMPVDLARSLLPKDIIIGISVSNTKEAQTAVDSGLVDYVGIGAVWWTGSKDLKGKLCLGVDGVGEVLDVLAEGQRKTGKEIRSVAIGGIHLPNLPQLLHGSPSPKHLKGLDGVAVISDIVSSTDPEHASRKLRAVLDSYHRARKDQAGLHAVFGFNLSGTPGYTKRSEKELLNAAAGLIAVVRELTPLAHQITNIVVANDSANATLAMGGSPIMASAEQEVGDLSKAISGLLINFGTIKDRAGMLVAGKAANVNKKPIVFDPVAVGATAFRRQTSKGNSYAPKPTVIKGNAAEIGALAESAEVESRGVDSVGSGFANPADVVKTLARKKRCVVALTGKEDWVSDGDTVVKLSNGHEYLGVITGSGCMTGSAITVYTGAASQAIKQPYENESQIVQGDMFAATIAGILVINVAAEVAAERSDVKGPNTFRSALIDELYNLRADTLLRRARLEVVA</sequence>
<proteinExistence type="predicted"/>
<dbReference type="EMBL" id="JASBWT010000027">
    <property type="protein sequence ID" value="KAJ9094049.1"/>
    <property type="molecule type" value="Genomic_DNA"/>
</dbReference>
<reference evidence="1" key="1">
    <citation type="submission" date="2023-04" db="EMBL/GenBank/DDBJ databases">
        <title>Draft Genome sequencing of Naganishia species isolated from polar environments using Oxford Nanopore Technology.</title>
        <authorList>
            <person name="Leo P."/>
            <person name="Venkateswaran K."/>
        </authorList>
    </citation>
    <scope>NUCLEOTIDE SEQUENCE</scope>
    <source>
        <strain evidence="1">MNA-CCFEE 5423</strain>
    </source>
</reference>